<dbReference type="EMBL" id="CM035428">
    <property type="protein sequence ID" value="KAH7301908.1"/>
    <property type="molecule type" value="Genomic_DNA"/>
</dbReference>
<dbReference type="PIRSF" id="PIRSF037207">
    <property type="entry name" value="ATE1_euk"/>
    <property type="match status" value="1"/>
</dbReference>
<comment type="function">
    <text evidence="5">Involved in the post-translational conjugation of arginine to the N-terminal aspartate or glutamate of a protein. This arginylation is required for degradation of the protein via the ubiquitin pathway.</text>
</comment>
<comment type="catalytic activity">
    <reaction evidence="5">
        <text>an N-terminal L-alpha-aminoacyl-[protein] + L-arginyl-tRNA(Arg) = an N-terminal L-arginyl-L-aminoacyl-[protein] + tRNA(Arg) + H(+)</text>
        <dbReference type="Rhea" id="RHEA:10208"/>
        <dbReference type="Rhea" id="RHEA-COMP:9658"/>
        <dbReference type="Rhea" id="RHEA-COMP:9673"/>
        <dbReference type="Rhea" id="RHEA-COMP:10636"/>
        <dbReference type="Rhea" id="RHEA-COMP:10638"/>
        <dbReference type="ChEBI" id="CHEBI:15378"/>
        <dbReference type="ChEBI" id="CHEBI:78442"/>
        <dbReference type="ChEBI" id="CHEBI:78513"/>
        <dbReference type="ChEBI" id="CHEBI:78597"/>
        <dbReference type="ChEBI" id="CHEBI:83562"/>
        <dbReference type="EC" id="2.3.2.8"/>
    </reaction>
</comment>
<evidence type="ECO:0000313" key="9">
    <source>
        <dbReference type="Proteomes" id="UP000825935"/>
    </source>
</evidence>
<evidence type="ECO:0000256" key="4">
    <source>
        <dbReference type="ARBA" id="ARBA00023315"/>
    </source>
</evidence>
<dbReference type="EMBL" id="CM035428">
    <property type="protein sequence ID" value="KAH7301907.1"/>
    <property type="molecule type" value="Genomic_DNA"/>
</dbReference>
<dbReference type="PANTHER" id="PTHR21367:SF1">
    <property type="entry name" value="ARGINYL-TRNA--PROTEIN TRANSFERASE 1"/>
    <property type="match status" value="1"/>
</dbReference>
<keyword evidence="3 5" id="KW-0833">Ubl conjugation pathway</keyword>
<dbReference type="InterPro" id="IPR016181">
    <property type="entry name" value="Acyl_CoA_acyltransferase"/>
</dbReference>
<gene>
    <name evidence="8" type="ORF">KP509_23G047900</name>
</gene>
<dbReference type="SUPFAM" id="SSF55729">
    <property type="entry name" value="Acyl-CoA N-acyltransferases (Nat)"/>
    <property type="match status" value="1"/>
</dbReference>
<organism evidence="8 9">
    <name type="scientific">Ceratopteris richardii</name>
    <name type="common">Triangle waterfern</name>
    <dbReference type="NCBI Taxonomy" id="49495"/>
    <lineage>
        <taxon>Eukaryota</taxon>
        <taxon>Viridiplantae</taxon>
        <taxon>Streptophyta</taxon>
        <taxon>Embryophyta</taxon>
        <taxon>Tracheophyta</taxon>
        <taxon>Polypodiopsida</taxon>
        <taxon>Polypodiidae</taxon>
        <taxon>Polypodiales</taxon>
        <taxon>Pteridineae</taxon>
        <taxon>Pteridaceae</taxon>
        <taxon>Parkerioideae</taxon>
        <taxon>Ceratopteris</taxon>
    </lineage>
</organism>
<evidence type="ECO:0000259" key="7">
    <source>
        <dbReference type="Pfam" id="PF04377"/>
    </source>
</evidence>
<evidence type="ECO:0000256" key="5">
    <source>
        <dbReference type="PIRNR" id="PIRNR037207"/>
    </source>
</evidence>
<accession>A0A8T2S2M9</accession>
<dbReference type="Proteomes" id="UP000825935">
    <property type="component" value="Chromosome 23"/>
</dbReference>
<dbReference type="OrthoDB" id="74183at2759"/>
<dbReference type="InterPro" id="IPR007472">
    <property type="entry name" value="N-end_Aminoacyl_Trfase_C"/>
</dbReference>
<proteinExistence type="inferred from homology"/>
<dbReference type="InterPro" id="IPR007471">
    <property type="entry name" value="N-end_Aminoacyl_Trfase_N"/>
</dbReference>
<evidence type="ECO:0000256" key="1">
    <source>
        <dbReference type="ARBA" id="ARBA00009991"/>
    </source>
</evidence>
<comment type="caution">
    <text evidence="8">The sequence shown here is derived from an EMBL/GenBank/DDBJ whole genome shotgun (WGS) entry which is preliminary data.</text>
</comment>
<feature type="domain" description="N-end aminoacyl transferase N-terminal" evidence="6">
    <location>
        <begin position="22"/>
        <end position="94"/>
    </location>
</feature>
<protein>
    <recommendedName>
        <fullName evidence="5">Arginyl-tRNA--protein transferase</fullName>
        <ecNumber evidence="5">2.3.2.8</ecNumber>
    </recommendedName>
</protein>
<evidence type="ECO:0000256" key="2">
    <source>
        <dbReference type="ARBA" id="ARBA00022679"/>
    </source>
</evidence>
<evidence type="ECO:0000256" key="3">
    <source>
        <dbReference type="ARBA" id="ARBA00022786"/>
    </source>
</evidence>
<name>A0A8T2S2M9_CERRI</name>
<feature type="domain" description="N-end rule aminoacyl transferase C-terminal" evidence="7">
    <location>
        <begin position="367"/>
        <end position="507"/>
    </location>
</feature>
<dbReference type="Pfam" id="PF04376">
    <property type="entry name" value="ATE_N"/>
    <property type="match status" value="1"/>
</dbReference>
<sequence length="598" mass="67516">MAKQDQKTSKLSRIQDLGRYASSCGYCKSSGETSVSYGQWAHSLSVYDYQDLLNRGWRRSGNFLYRPEMERTCCPPYTIRLKVESFCASKEQNRVIRRMQRYLDGVYNGPFPSTRGGSGISAKQNSTEVNDLKSDSSSRMLCHDIARDQTSSVANSFETCNEVDIIREVLSDAVRDAFNSCHESGLLPADLEAPTITVRKVEPRMRKRMKTLADGQVVYSCNIAFLLSALLLKHREIDIVLKALQQDVHFAKQQVDSRNNHEVSSLRLAELLASRLQNEAEICGYKVEACNGHLNFLILDSDRVGIRNRGGKPRSELVNGDAACSGKVVKEKCNEVEEKSISSVLQRGLRPKRVLEIQMKRSAFDPEEFALFKRYQVAIHHDKPEHVKESSYVRFLVSSPLIFVPLESGTDFCGFGSFHQQYIIDGRLVAVGVVDILPTCLSSKYLFWDPDFAFLSLGKYSALREIEWVQSAHAVCPSLQYYYLGYYIHTCPKMRYKGAYRPSELLCPVKYQWVPFEKAEPLLDRQPLVCLSDSVDPITIQTSNDGAGKEKLICLKDGIKLSNQMTMMKKNGAHDALHLSGQASCSKEIEHVNTLKVM</sequence>
<dbReference type="InterPro" id="IPR017137">
    <property type="entry name" value="Arg-tRNA-P_Trfase_1_euk"/>
</dbReference>
<keyword evidence="4 5" id="KW-0012">Acyltransferase</keyword>
<evidence type="ECO:0000259" key="6">
    <source>
        <dbReference type="Pfam" id="PF04376"/>
    </source>
</evidence>
<dbReference type="EC" id="2.3.2.8" evidence="5"/>
<dbReference type="Pfam" id="PF04377">
    <property type="entry name" value="ATE_C"/>
    <property type="match status" value="1"/>
</dbReference>
<dbReference type="PANTHER" id="PTHR21367">
    <property type="entry name" value="ARGININE-TRNA-PROTEIN TRANSFERASE 1"/>
    <property type="match status" value="1"/>
</dbReference>
<dbReference type="GO" id="GO:0004057">
    <property type="term" value="F:arginyl-tRNA--protein transferase activity"/>
    <property type="evidence" value="ECO:0007669"/>
    <property type="project" value="UniProtKB-EC"/>
</dbReference>
<dbReference type="AlphaFoldDB" id="A0A8T2S2M9"/>
<dbReference type="InterPro" id="IPR030700">
    <property type="entry name" value="N-end_Aminoacyl_Trfase"/>
</dbReference>
<dbReference type="GO" id="GO:0005737">
    <property type="term" value="C:cytoplasm"/>
    <property type="evidence" value="ECO:0007669"/>
    <property type="project" value="TreeGrafter"/>
</dbReference>
<evidence type="ECO:0000313" key="8">
    <source>
        <dbReference type="EMBL" id="KAH7301903.1"/>
    </source>
</evidence>
<comment type="similarity">
    <text evidence="1 5">Belongs to the R-transferase family.</text>
</comment>
<dbReference type="OMA" id="HVMESSY"/>
<keyword evidence="9" id="KW-1185">Reference proteome</keyword>
<dbReference type="EMBL" id="CM035428">
    <property type="protein sequence ID" value="KAH7301902.1"/>
    <property type="molecule type" value="Genomic_DNA"/>
</dbReference>
<reference evidence="8 9" key="1">
    <citation type="submission" date="2021-08" db="EMBL/GenBank/DDBJ databases">
        <title>WGS assembly of Ceratopteris richardii.</title>
        <authorList>
            <person name="Marchant D.B."/>
            <person name="Chen G."/>
            <person name="Jenkins J."/>
            <person name="Shu S."/>
            <person name="Leebens-Mack J."/>
            <person name="Grimwood J."/>
            <person name="Schmutz J."/>
            <person name="Soltis P."/>
            <person name="Soltis D."/>
            <person name="Chen Z.-H."/>
        </authorList>
    </citation>
    <scope>NUCLEOTIDE SEQUENCE [LARGE SCALE GENOMIC DNA]</scope>
    <source>
        <strain evidence="8">Whitten #5841</strain>
        <tissue evidence="8">Leaf</tissue>
    </source>
</reference>
<keyword evidence="2 5" id="KW-0808">Transferase</keyword>
<dbReference type="EMBL" id="CM035428">
    <property type="protein sequence ID" value="KAH7301903.1"/>
    <property type="molecule type" value="Genomic_DNA"/>
</dbReference>